<protein>
    <recommendedName>
        <fullName evidence="4">HmuY protein</fullName>
    </recommendedName>
</protein>
<keyword evidence="3" id="KW-1185">Reference proteome</keyword>
<feature type="chain" id="PRO_5024430467" description="HmuY protein" evidence="1">
    <location>
        <begin position="24"/>
        <end position="329"/>
    </location>
</feature>
<dbReference type="EMBL" id="VWSH01000001">
    <property type="protein sequence ID" value="KAA5536106.1"/>
    <property type="molecule type" value="Genomic_DNA"/>
</dbReference>
<accession>A0A5M6CM70</accession>
<evidence type="ECO:0008006" key="4">
    <source>
        <dbReference type="Google" id="ProtNLM"/>
    </source>
</evidence>
<proteinExistence type="predicted"/>
<feature type="signal peptide" evidence="1">
    <location>
        <begin position="1"/>
        <end position="23"/>
    </location>
</feature>
<dbReference type="Pfam" id="PF14064">
    <property type="entry name" value="HmuY"/>
    <property type="match status" value="2"/>
</dbReference>
<evidence type="ECO:0000313" key="3">
    <source>
        <dbReference type="Proteomes" id="UP000323632"/>
    </source>
</evidence>
<dbReference type="CDD" id="cd12105">
    <property type="entry name" value="HmuY"/>
    <property type="match status" value="1"/>
</dbReference>
<comment type="caution">
    <text evidence="2">The sequence shown here is derived from an EMBL/GenBank/DDBJ whole genome shotgun (WGS) entry which is preliminary data.</text>
</comment>
<keyword evidence="1" id="KW-0732">Signal</keyword>
<name>A0A5M6CM70_9BACT</name>
<dbReference type="AlphaFoldDB" id="A0A5M6CM70"/>
<organism evidence="2 3">
    <name type="scientific">Taibaiella lutea</name>
    <dbReference type="NCBI Taxonomy" id="2608001"/>
    <lineage>
        <taxon>Bacteria</taxon>
        <taxon>Pseudomonadati</taxon>
        <taxon>Bacteroidota</taxon>
        <taxon>Chitinophagia</taxon>
        <taxon>Chitinophagales</taxon>
        <taxon>Chitinophagaceae</taxon>
        <taxon>Taibaiella</taxon>
    </lineage>
</organism>
<evidence type="ECO:0000313" key="2">
    <source>
        <dbReference type="EMBL" id="KAA5536106.1"/>
    </source>
</evidence>
<evidence type="ECO:0000256" key="1">
    <source>
        <dbReference type="SAM" id="SignalP"/>
    </source>
</evidence>
<gene>
    <name evidence="2" type="ORF">F0919_00090</name>
</gene>
<sequence length="329" mass="36839">MVMKKSILYIGCLSLFVTLLSSCEIDEKAVPKPAVKPGVANNQVAMGNNYKYQIFFDLETNKAVAQNAKKVWDLGFECGADGFHIILNSSKSMFAYNTHVTDFASLTDTVGKLGAKLWDASSGNLDSTAVGDWRTAGEVYIIDRGYDEDANQQGHKKVQFIQVDANTYHLKMADINGSNLVEKTITKNDDYNFIFMSLTDGATVAVEPPKDTWDIAFTQYTHVFEEESGPLPYLVTGCLLNRYKTTAIKDTLSSFSDINLQNAESATFSNAINTIGYDWKTYTGSTYVVNKSWNYIIRNRKGLYYKMHFISFFNTSGEKGSPSFEYQQL</sequence>
<reference evidence="2 3" key="1">
    <citation type="submission" date="2019-09" db="EMBL/GenBank/DDBJ databases">
        <title>Genome sequence and assembly of Taibaiella sp.</title>
        <authorList>
            <person name="Chhetri G."/>
        </authorList>
    </citation>
    <scope>NUCLEOTIDE SEQUENCE [LARGE SCALE GENOMIC DNA]</scope>
    <source>
        <strain evidence="2 3">KVB11</strain>
    </source>
</reference>
<dbReference type="PROSITE" id="PS51257">
    <property type="entry name" value="PROKAR_LIPOPROTEIN"/>
    <property type="match status" value="1"/>
</dbReference>
<dbReference type="InterPro" id="IPR025921">
    <property type="entry name" value="HmuY"/>
</dbReference>
<dbReference type="Proteomes" id="UP000323632">
    <property type="component" value="Unassembled WGS sequence"/>
</dbReference>